<reference evidence="1" key="1">
    <citation type="submission" date="2021-12" db="EMBL/GenBank/DDBJ databases">
        <title>Convergent genome expansion in fungi linked to evolution of root-endophyte symbiosis.</title>
        <authorList>
            <consortium name="DOE Joint Genome Institute"/>
            <person name="Ke Y.-H."/>
            <person name="Bonito G."/>
            <person name="Liao H.-L."/>
            <person name="Looney B."/>
            <person name="Rojas-Flechas A."/>
            <person name="Nash J."/>
            <person name="Hameed K."/>
            <person name="Schadt C."/>
            <person name="Martin F."/>
            <person name="Crous P.W."/>
            <person name="Miettinen O."/>
            <person name="Magnuson J.K."/>
            <person name="Labbe J."/>
            <person name="Jacobson D."/>
            <person name="Doktycz M.J."/>
            <person name="Veneault-Fourrey C."/>
            <person name="Kuo A."/>
            <person name="Mondo S."/>
            <person name="Calhoun S."/>
            <person name="Riley R."/>
            <person name="Ohm R."/>
            <person name="LaButti K."/>
            <person name="Andreopoulos B."/>
            <person name="Pangilinan J."/>
            <person name="Nolan M."/>
            <person name="Tritt A."/>
            <person name="Clum A."/>
            <person name="Lipzen A."/>
            <person name="Daum C."/>
            <person name="Barry K."/>
            <person name="Grigoriev I.V."/>
            <person name="Vilgalys R."/>
        </authorList>
    </citation>
    <scope>NUCLEOTIDE SEQUENCE</scope>
    <source>
        <strain evidence="1">PMI_201</strain>
    </source>
</reference>
<evidence type="ECO:0000313" key="2">
    <source>
        <dbReference type="Proteomes" id="UP001201262"/>
    </source>
</evidence>
<sequence>MAVAFGLDTVVVAPEKRPVSSSYASRLGILAITAEVGCNGTVSEDKVFLHYNSVIRIMGYLGILQSPPLPGASVPKFVKLSVPIASTDGLCYPRKHVGAHVVKNDVLGEVRDVFGKFLILL</sequence>
<accession>A0AAD4KU04</accession>
<dbReference type="GeneID" id="70239789"/>
<protein>
    <submittedName>
        <fullName evidence="1">Uncharacterized protein</fullName>
    </submittedName>
</protein>
<dbReference type="InterPro" id="IPR053138">
    <property type="entry name" value="N-alpha-Ac-DABA_deacetylase"/>
</dbReference>
<comment type="caution">
    <text evidence="1">The sequence shown here is derived from an EMBL/GenBank/DDBJ whole genome shotgun (WGS) entry which is preliminary data.</text>
</comment>
<keyword evidence="2" id="KW-1185">Reference proteome</keyword>
<dbReference type="Gene3D" id="3.40.630.10">
    <property type="entry name" value="Zn peptidases"/>
    <property type="match status" value="1"/>
</dbReference>
<gene>
    <name evidence="1" type="ORF">BGW36DRAFT_150358</name>
</gene>
<name>A0AAD4KU04_9EURO</name>
<organism evidence="1 2">
    <name type="scientific">Talaromyces proteolyticus</name>
    <dbReference type="NCBI Taxonomy" id="1131652"/>
    <lineage>
        <taxon>Eukaryota</taxon>
        <taxon>Fungi</taxon>
        <taxon>Dikarya</taxon>
        <taxon>Ascomycota</taxon>
        <taxon>Pezizomycotina</taxon>
        <taxon>Eurotiomycetes</taxon>
        <taxon>Eurotiomycetidae</taxon>
        <taxon>Eurotiales</taxon>
        <taxon>Trichocomaceae</taxon>
        <taxon>Talaromyces</taxon>
        <taxon>Talaromyces sect. Bacilispori</taxon>
    </lineage>
</organism>
<dbReference type="Proteomes" id="UP001201262">
    <property type="component" value="Unassembled WGS sequence"/>
</dbReference>
<evidence type="ECO:0000313" key="1">
    <source>
        <dbReference type="EMBL" id="KAH8698770.1"/>
    </source>
</evidence>
<proteinExistence type="predicted"/>
<dbReference type="EMBL" id="JAJTJA010000005">
    <property type="protein sequence ID" value="KAH8698770.1"/>
    <property type="molecule type" value="Genomic_DNA"/>
</dbReference>
<dbReference type="RefSeq" id="XP_046073234.1">
    <property type="nucleotide sequence ID" value="XM_046209502.1"/>
</dbReference>
<dbReference type="SUPFAM" id="SSF53187">
    <property type="entry name" value="Zn-dependent exopeptidases"/>
    <property type="match status" value="1"/>
</dbReference>
<dbReference type="AlphaFoldDB" id="A0AAD4KU04"/>
<dbReference type="PANTHER" id="PTHR37326">
    <property type="entry name" value="BLL3975 PROTEIN"/>
    <property type="match status" value="1"/>
</dbReference>
<dbReference type="PANTHER" id="PTHR37326:SF1">
    <property type="entry name" value="BLL3975 PROTEIN"/>
    <property type="match status" value="1"/>
</dbReference>